<reference evidence="1" key="1">
    <citation type="submission" date="2013-11" db="EMBL/GenBank/DDBJ databases">
        <title>Draft genome sequence of the broad-host-range Rhizobium sp. LPU83 strain, a member of the low-genetic diversity Oregon-like Rhizobium sp. group.</title>
        <authorList>
            <person name="Wibberg D."/>
            <person name="Puehler A."/>
            <person name="Schlueter A."/>
        </authorList>
    </citation>
    <scope>NUCLEOTIDE SEQUENCE [LARGE SCALE GENOMIC DNA]</scope>
    <source>
        <strain evidence="1">LPU83</strain>
        <plasmid evidence="1">pLPU83b</plasmid>
    </source>
</reference>
<dbReference type="Proteomes" id="UP000019443">
    <property type="component" value="Unassembled WGS sequence"/>
</dbReference>
<geneLocation type="plasmid" evidence="1">
    <name>pLPU83b</name>
</geneLocation>
<comment type="caution">
    <text evidence="1">The sequence shown here is derived from an EMBL/GenBank/DDBJ whole genome shotgun (WGS) entry which is preliminary data.</text>
</comment>
<sequence length="70" mass="7881">MRAKKNPFETIKIDRTGCVACPTLSDTGRLDSLHAELPKGPQSNQLDINEKLRARRHSHTSVLIGWIRSD</sequence>
<keyword evidence="1" id="KW-0614">Plasmid</keyword>
<evidence type="ECO:0000313" key="2">
    <source>
        <dbReference type="Proteomes" id="UP000019443"/>
    </source>
</evidence>
<protein>
    <submittedName>
        <fullName evidence="1">Uncharacterized protein</fullName>
    </submittedName>
</protein>
<dbReference type="EMBL" id="CBYB010000053">
    <property type="protein sequence ID" value="CDM60519.1"/>
    <property type="molecule type" value="Genomic_DNA"/>
</dbReference>
<dbReference type="AlphaFoldDB" id="W6RI55"/>
<proteinExistence type="predicted"/>
<keyword evidence="2" id="KW-1185">Reference proteome</keyword>
<gene>
    <name evidence="1" type="ORF">LPU83_pLPU83b_0538</name>
</gene>
<accession>W6RI55</accession>
<evidence type="ECO:0000313" key="1">
    <source>
        <dbReference type="EMBL" id="CDM60519.1"/>
    </source>
</evidence>
<organism evidence="1 2">
    <name type="scientific">Rhizobium favelukesii</name>
    <dbReference type="NCBI Taxonomy" id="348824"/>
    <lineage>
        <taxon>Bacteria</taxon>
        <taxon>Pseudomonadati</taxon>
        <taxon>Pseudomonadota</taxon>
        <taxon>Alphaproteobacteria</taxon>
        <taxon>Hyphomicrobiales</taxon>
        <taxon>Rhizobiaceae</taxon>
        <taxon>Rhizobium/Agrobacterium group</taxon>
        <taxon>Rhizobium</taxon>
    </lineage>
</organism>
<name>W6RI55_9HYPH</name>